<dbReference type="InterPro" id="IPR050984">
    <property type="entry name" value="Gfo/Idh/MocA_domain"/>
</dbReference>
<dbReference type="GO" id="GO:0000166">
    <property type="term" value="F:nucleotide binding"/>
    <property type="evidence" value="ECO:0007669"/>
    <property type="project" value="InterPro"/>
</dbReference>
<dbReference type="InterPro" id="IPR055170">
    <property type="entry name" value="GFO_IDH_MocA-like_dom"/>
</dbReference>
<feature type="domain" description="Gfo/Idh/MocA-like oxidoreductase N-terminal" evidence="3">
    <location>
        <begin position="2"/>
        <end position="119"/>
    </location>
</feature>
<evidence type="ECO:0000259" key="4">
    <source>
        <dbReference type="Pfam" id="PF22725"/>
    </source>
</evidence>
<dbReference type="Pfam" id="PF22725">
    <property type="entry name" value="GFO_IDH_MocA_C3"/>
    <property type="match status" value="1"/>
</dbReference>
<dbReference type="Proteomes" id="UP000565572">
    <property type="component" value="Unassembled WGS sequence"/>
</dbReference>
<keyword evidence="2" id="KW-0560">Oxidoreductase</keyword>
<evidence type="ECO:0000256" key="1">
    <source>
        <dbReference type="ARBA" id="ARBA00010928"/>
    </source>
</evidence>
<dbReference type="SUPFAM" id="SSF51735">
    <property type="entry name" value="NAD(P)-binding Rossmann-fold domains"/>
    <property type="match status" value="1"/>
</dbReference>
<dbReference type="InterPro" id="IPR036291">
    <property type="entry name" value="NAD(P)-bd_dom_sf"/>
</dbReference>
<evidence type="ECO:0000256" key="2">
    <source>
        <dbReference type="ARBA" id="ARBA00023002"/>
    </source>
</evidence>
<dbReference type="InterPro" id="IPR000683">
    <property type="entry name" value="Gfo/Idh/MocA-like_OxRdtase_N"/>
</dbReference>
<dbReference type="GO" id="GO:0016491">
    <property type="term" value="F:oxidoreductase activity"/>
    <property type="evidence" value="ECO:0007669"/>
    <property type="project" value="UniProtKB-KW"/>
</dbReference>
<dbReference type="PANTHER" id="PTHR22604">
    <property type="entry name" value="OXIDOREDUCTASES"/>
    <property type="match status" value="1"/>
</dbReference>
<sequence>MIRVGILGAAGIAPQAVIVPARRRDDLAVTAVASRNATTAARYASTHAIPTSYGSYDELLRSSEIDVVYVALPPSEHLRWSLVALAHGKHVLCEKPVTMDAVEAVELADAAEASGLHVIEAFHDHYHPLTGHLADVGRSGVLGRLTSIATSFTADNPYFPGSIRHVPALGGGALMDLGCYPVHWVRAFTGAEPFVESATYVAGFEGADESIEARLSVGDVTVALSASMAAGVPFAAPFRVEGERGSVEVDNLVLPHRGHRVTTVIDGISRTRTIGGRETYDYQLDAVADAVANNRTQATEGADFVANMTVIDAIYTAAGVPRPAPASSRTGPA</sequence>
<comment type="similarity">
    <text evidence="1">Belongs to the Gfo/Idh/MocA family.</text>
</comment>
<proteinExistence type="inferred from homology"/>
<evidence type="ECO:0000313" key="6">
    <source>
        <dbReference type="Proteomes" id="UP000565572"/>
    </source>
</evidence>
<name>A0A7W5JUB7_9ACTN</name>
<dbReference type="EMBL" id="JACHZG010000001">
    <property type="protein sequence ID" value="MBB3326428.1"/>
    <property type="molecule type" value="Genomic_DNA"/>
</dbReference>
<gene>
    <name evidence="5" type="ORF">FHX39_001372</name>
</gene>
<accession>A0A7W5JUB7</accession>
<organism evidence="5 6">
    <name type="scientific">Microlunatus antarcticus</name>
    <dbReference type="NCBI Taxonomy" id="53388"/>
    <lineage>
        <taxon>Bacteria</taxon>
        <taxon>Bacillati</taxon>
        <taxon>Actinomycetota</taxon>
        <taxon>Actinomycetes</taxon>
        <taxon>Propionibacteriales</taxon>
        <taxon>Propionibacteriaceae</taxon>
        <taxon>Microlunatus</taxon>
    </lineage>
</organism>
<dbReference type="RefSeq" id="WP_183337376.1">
    <property type="nucleotide sequence ID" value="NZ_JACHZG010000001.1"/>
</dbReference>
<protein>
    <submittedName>
        <fullName evidence="5">Putative dehydrogenase</fullName>
    </submittedName>
</protein>
<keyword evidence="6" id="KW-1185">Reference proteome</keyword>
<dbReference type="Gene3D" id="3.40.50.720">
    <property type="entry name" value="NAD(P)-binding Rossmann-like Domain"/>
    <property type="match status" value="1"/>
</dbReference>
<evidence type="ECO:0000259" key="3">
    <source>
        <dbReference type="Pfam" id="PF01408"/>
    </source>
</evidence>
<comment type="caution">
    <text evidence="5">The sequence shown here is derived from an EMBL/GenBank/DDBJ whole genome shotgun (WGS) entry which is preliminary data.</text>
</comment>
<dbReference type="SUPFAM" id="SSF55347">
    <property type="entry name" value="Glyceraldehyde-3-phosphate dehydrogenase-like, C-terminal domain"/>
    <property type="match status" value="1"/>
</dbReference>
<dbReference type="Pfam" id="PF01408">
    <property type="entry name" value="GFO_IDH_MocA"/>
    <property type="match status" value="1"/>
</dbReference>
<dbReference type="Gene3D" id="3.30.360.10">
    <property type="entry name" value="Dihydrodipicolinate Reductase, domain 2"/>
    <property type="match status" value="1"/>
</dbReference>
<evidence type="ECO:0000313" key="5">
    <source>
        <dbReference type="EMBL" id="MBB3326428.1"/>
    </source>
</evidence>
<dbReference type="AlphaFoldDB" id="A0A7W5JUB7"/>
<reference evidence="5 6" key="1">
    <citation type="submission" date="2020-08" db="EMBL/GenBank/DDBJ databases">
        <title>Sequencing the genomes of 1000 actinobacteria strains.</title>
        <authorList>
            <person name="Klenk H.-P."/>
        </authorList>
    </citation>
    <scope>NUCLEOTIDE SEQUENCE [LARGE SCALE GENOMIC DNA]</scope>
    <source>
        <strain evidence="5 6">DSM 11053</strain>
    </source>
</reference>
<feature type="domain" description="GFO/IDH/MocA-like oxidoreductase" evidence="4">
    <location>
        <begin position="137"/>
        <end position="248"/>
    </location>
</feature>
<dbReference type="PANTHER" id="PTHR22604:SF105">
    <property type="entry name" value="TRANS-1,2-DIHYDROBENZENE-1,2-DIOL DEHYDROGENASE"/>
    <property type="match status" value="1"/>
</dbReference>